<feature type="binding site" evidence="7">
    <location>
        <begin position="11"/>
        <end position="16"/>
    </location>
    <ligand>
        <name>ATP</name>
        <dbReference type="ChEBI" id="CHEBI:30616"/>
    </ligand>
</feature>
<keyword evidence="1 7" id="KW-0028">Amino-acid biosynthesis</keyword>
<protein>
    <recommendedName>
        <fullName evidence="7">Shikimate kinase</fullName>
        <shortName evidence="7">SK</shortName>
        <ecNumber evidence="7">2.7.1.71</ecNumber>
    </recommendedName>
</protein>
<dbReference type="PRINTS" id="PR01100">
    <property type="entry name" value="SHIKIMTKNASE"/>
</dbReference>
<keyword evidence="7" id="KW-0479">Metal-binding</keyword>
<sequence>MRNVILIGFMGTGKTSTGKMLAQKLGCAFIDMDVKIEEEAGMSIPEIFAKFGEAHFRKLEHELAVRLGSRRNAVISTGGGTVKNPANMEALKQGGTVVCLQADVDTVLQRTRCRGTRPVLDKEDTGDRRQAVEKLLAERESLYAQADFAVDTSDLSPLQVVEIIVKTLKTRGALHA</sequence>
<dbReference type="InterPro" id="IPR027417">
    <property type="entry name" value="P-loop_NTPase"/>
</dbReference>
<dbReference type="GO" id="GO:0009423">
    <property type="term" value="P:chorismate biosynthetic process"/>
    <property type="evidence" value="ECO:0007669"/>
    <property type="project" value="UniProtKB-UniRule"/>
</dbReference>
<dbReference type="GO" id="GO:0005829">
    <property type="term" value="C:cytosol"/>
    <property type="evidence" value="ECO:0007669"/>
    <property type="project" value="TreeGrafter"/>
</dbReference>
<feature type="binding site" evidence="7">
    <location>
        <position position="57"/>
    </location>
    <ligand>
        <name>substrate</name>
    </ligand>
</feature>
<name>A0A1H0T461_SELRU</name>
<evidence type="ECO:0000256" key="7">
    <source>
        <dbReference type="HAMAP-Rule" id="MF_00109"/>
    </source>
</evidence>
<dbReference type="InterPro" id="IPR031322">
    <property type="entry name" value="Shikimate/glucono_kinase"/>
</dbReference>
<dbReference type="GO" id="GO:0004765">
    <property type="term" value="F:shikimate kinase activity"/>
    <property type="evidence" value="ECO:0007669"/>
    <property type="project" value="UniProtKB-UniRule"/>
</dbReference>
<dbReference type="UniPathway" id="UPA00053">
    <property type="reaction ID" value="UER00088"/>
</dbReference>
<dbReference type="GO" id="GO:0000287">
    <property type="term" value="F:magnesium ion binding"/>
    <property type="evidence" value="ECO:0007669"/>
    <property type="project" value="UniProtKB-UniRule"/>
</dbReference>
<evidence type="ECO:0000256" key="3">
    <source>
        <dbReference type="ARBA" id="ARBA00022741"/>
    </source>
</evidence>
<keyword evidence="4 7" id="KW-0418">Kinase</keyword>
<dbReference type="AlphaFoldDB" id="A0A1H0T461"/>
<feature type="binding site" evidence="7">
    <location>
        <position position="15"/>
    </location>
    <ligand>
        <name>Mg(2+)</name>
        <dbReference type="ChEBI" id="CHEBI:18420"/>
    </ligand>
</feature>
<reference evidence="8 9" key="1">
    <citation type="submission" date="2016-10" db="EMBL/GenBank/DDBJ databases">
        <authorList>
            <person name="de Groot N.N."/>
        </authorList>
    </citation>
    <scope>NUCLEOTIDE SEQUENCE [LARGE SCALE GENOMIC DNA]</scope>
    <source>
        <strain evidence="8 9">S137</strain>
    </source>
</reference>
<comment type="subcellular location">
    <subcellularLocation>
        <location evidence="7">Cytoplasm</location>
    </subcellularLocation>
</comment>
<keyword evidence="5 7" id="KW-0067">ATP-binding</keyword>
<comment type="catalytic activity">
    <reaction evidence="7">
        <text>shikimate + ATP = 3-phosphoshikimate + ADP + H(+)</text>
        <dbReference type="Rhea" id="RHEA:13121"/>
        <dbReference type="ChEBI" id="CHEBI:15378"/>
        <dbReference type="ChEBI" id="CHEBI:30616"/>
        <dbReference type="ChEBI" id="CHEBI:36208"/>
        <dbReference type="ChEBI" id="CHEBI:145989"/>
        <dbReference type="ChEBI" id="CHEBI:456216"/>
        <dbReference type="EC" id="2.7.1.71"/>
    </reaction>
</comment>
<dbReference type="EC" id="2.7.1.71" evidence="7"/>
<comment type="caution">
    <text evidence="7">Lacks conserved residue(s) required for the propagation of feature annotation.</text>
</comment>
<proteinExistence type="inferred from homology"/>
<feature type="binding site" evidence="7">
    <location>
        <position position="139"/>
    </location>
    <ligand>
        <name>substrate</name>
    </ligand>
</feature>
<dbReference type="Gene3D" id="3.40.50.300">
    <property type="entry name" value="P-loop containing nucleotide triphosphate hydrolases"/>
    <property type="match status" value="1"/>
</dbReference>
<evidence type="ECO:0000256" key="5">
    <source>
        <dbReference type="ARBA" id="ARBA00022840"/>
    </source>
</evidence>
<comment type="pathway">
    <text evidence="7">Metabolic intermediate biosynthesis; chorismate biosynthesis; chorismate from D-erythrose 4-phosphate and phosphoenolpyruvate: step 5/7.</text>
</comment>
<evidence type="ECO:0000313" key="9">
    <source>
        <dbReference type="Proteomes" id="UP000182412"/>
    </source>
</evidence>
<keyword evidence="7" id="KW-0963">Cytoplasm</keyword>
<accession>A0A1H0T461</accession>
<dbReference type="PANTHER" id="PTHR21087">
    <property type="entry name" value="SHIKIMATE KINASE"/>
    <property type="match status" value="1"/>
</dbReference>
<dbReference type="CDD" id="cd00464">
    <property type="entry name" value="SK"/>
    <property type="match status" value="1"/>
</dbReference>
<keyword evidence="7" id="KW-0460">Magnesium</keyword>
<dbReference type="GO" id="GO:0008652">
    <property type="term" value="P:amino acid biosynthetic process"/>
    <property type="evidence" value="ECO:0007669"/>
    <property type="project" value="UniProtKB-KW"/>
</dbReference>
<organism evidence="8 9">
    <name type="scientific">Selenomonas ruminantium</name>
    <dbReference type="NCBI Taxonomy" id="971"/>
    <lineage>
        <taxon>Bacteria</taxon>
        <taxon>Bacillati</taxon>
        <taxon>Bacillota</taxon>
        <taxon>Negativicutes</taxon>
        <taxon>Selenomonadales</taxon>
        <taxon>Selenomonadaceae</taxon>
        <taxon>Selenomonas</taxon>
    </lineage>
</organism>
<keyword evidence="3 7" id="KW-0547">Nucleotide-binding</keyword>
<dbReference type="Proteomes" id="UP000182412">
    <property type="component" value="Unassembled WGS sequence"/>
</dbReference>
<evidence type="ECO:0000256" key="4">
    <source>
        <dbReference type="ARBA" id="ARBA00022777"/>
    </source>
</evidence>
<dbReference type="HAMAP" id="MF_00109">
    <property type="entry name" value="Shikimate_kinase"/>
    <property type="match status" value="1"/>
</dbReference>
<dbReference type="EMBL" id="FNJQ01000021">
    <property type="protein sequence ID" value="SDP48714.1"/>
    <property type="molecule type" value="Genomic_DNA"/>
</dbReference>
<comment type="cofactor">
    <cofactor evidence="7">
        <name>Mg(2+)</name>
        <dbReference type="ChEBI" id="CHEBI:18420"/>
    </cofactor>
    <text evidence="7">Binds 1 Mg(2+) ion per subunit.</text>
</comment>
<evidence type="ECO:0000256" key="1">
    <source>
        <dbReference type="ARBA" id="ARBA00022605"/>
    </source>
</evidence>
<dbReference type="InterPro" id="IPR000623">
    <property type="entry name" value="Shikimate_kinase/TSH1"/>
</dbReference>
<keyword evidence="2 7" id="KW-0808">Transferase</keyword>
<feature type="binding site" evidence="7">
    <location>
        <position position="117"/>
    </location>
    <ligand>
        <name>ATP</name>
        <dbReference type="ChEBI" id="CHEBI:30616"/>
    </ligand>
</feature>
<evidence type="ECO:0000256" key="6">
    <source>
        <dbReference type="ARBA" id="ARBA00023141"/>
    </source>
</evidence>
<comment type="function">
    <text evidence="7">Catalyzes the specific phosphorylation of the 3-hydroxyl group of shikimic acid using ATP as a cosubstrate.</text>
</comment>
<dbReference type="RefSeq" id="WP_074572730.1">
    <property type="nucleotide sequence ID" value="NZ_FNJQ01000021.1"/>
</dbReference>
<dbReference type="PANTHER" id="PTHR21087:SF16">
    <property type="entry name" value="SHIKIMATE KINASE 1, CHLOROPLASTIC"/>
    <property type="match status" value="1"/>
</dbReference>
<dbReference type="OrthoDB" id="9800332at2"/>
<comment type="subunit">
    <text evidence="7">Monomer.</text>
</comment>
<evidence type="ECO:0000256" key="2">
    <source>
        <dbReference type="ARBA" id="ARBA00022679"/>
    </source>
</evidence>
<feature type="binding site" evidence="7">
    <location>
        <position position="33"/>
    </location>
    <ligand>
        <name>substrate</name>
    </ligand>
</feature>
<dbReference type="GO" id="GO:0009073">
    <property type="term" value="P:aromatic amino acid family biosynthetic process"/>
    <property type="evidence" value="ECO:0007669"/>
    <property type="project" value="UniProtKB-KW"/>
</dbReference>
<dbReference type="SUPFAM" id="SSF52540">
    <property type="entry name" value="P-loop containing nucleoside triphosphate hydrolases"/>
    <property type="match status" value="1"/>
</dbReference>
<comment type="similarity">
    <text evidence="7">Belongs to the shikimate kinase family.</text>
</comment>
<feature type="binding site" evidence="7">
    <location>
        <position position="79"/>
    </location>
    <ligand>
        <name>substrate</name>
    </ligand>
</feature>
<dbReference type="GO" id="GO:0005524">
    <property type="term" value="F:ATP binding"/>
    <property type="evidence" value="ECO:0007669"/>
    <property type="project" value="UniProtKB-UniRule"/>
</dbReference>
<dbReference type="Pfam" id="PF01202">
    <property type="entry name" value="SKI"/>
    <property type="match status" value="1"/>
</dbReference>
<keyword evidence="6 7" id="KW-0057">Aromatic amino acid biosynthesis</keyword>
<evidence type="ECO:0000313" key="8">
    <source>
        <dbReference type="EMBL" id="SDP48714.1"/>
    </source>
</evidence>
<gene>
    <name evidence="7" type="primary">aroK</name>
    <name evidence="8" type="ORF">SAMN05216366_12132</name>
</gene>